<dbReference type="EMBL" id="JAWDGP010000783">
    <property type="protein sequence ID" value="KAK3797277.1"/>
    <property type="molecule type" value="Genomic_DNA"/>
</dbReference>
<gene>
    <name evidence="2" type="ORF">RRG08_019649</name>
</gene>
<proteinExistence type="predicted"/>
<feature type="compositionally biased region" description="Polar residues" evidence="1">
    <location>
        <begin position="105"/>
        <end position="126"/>
    </location>
</feature>
<evidence type="ECO:0000256" key="1">
    <source>
        <dbReference type="SAM" id="MobiDB-lite"/>
    </source>
</evidence>
<name>A0AAE1B2C9_9GAST</name>
<comment type="caution">
    <text evidence="2">The sequence shown here is derived from an EMBL/GenBank/DDBJ whole genome shotgun (WGS) entry which is preliminary data.</text>
</comment>
<reference evidence="2" key="1">
    <citation type="journal article" date="2023" name="G3 (Bethesda)">
        <title>A reference genome for the long-term kleptoplast-retaining sea slug Elysia crispata morphotype clarki.</title>
        <authorList>
            <person name="Eastman K.E."/>
            <person name="Pendleton A.L."/>
            <person name="Shaikh M.A."/>
            <person name="Suttiyut T."/>
            <person name="Ogas R."/>
            <person name="Tomko P."/>
            <person name="Gavelis G."/>
            <person name="Widhalm J.R."/>
            <person name="Wisecaver J.H."/>
        </authorList>
    </citation>
    <scope>NUCLEOTIDE SEQUENCE</scope>
    <source>
        <strain evidence="2">ECLA1</strain>
    </source>
</reference>
<feature type="region of interest" description="Disordered" evidence="1">
    <location>
        <begin position="51"/>
        <end position="83"/>
    </location>
</feature>
<dbReference type="Proteomes" id="UP001283361">
    <property type="component" value="Unassembled WGS sequence"/>
</dbReference>
<feature type="compositionally biased region" description="Basic and acidic residues" evidence="1">
    <location>
        <begin position="69"/>
        <end position="78"/>
    </location>
</feature>
<accession>A0AAE1B2C9</accession>
<keyword evidence="3" id="KW-1185">Reference proteome</keyword>
<sequence length="132" mass="14951">MSDELDVTCPHIRRGTILRQEMRKHLNVFHYIERGCDQLVREKISPAVGPDSECHPATFDPHSTTAPRLSDDETRRGCEVIPYRNPDGRDATILARRYSRQDACAQNSTQPYGESHNTTEPHQTCCVSLDGD</sequence>
<feature type="region of interest" description="Disordered" evidence="1">
    <location>
        <begin position="105"/>
        <end position="132"/>
    </location>
</feature>
<organism evidence="2 3">
    <name type="scientific">Elysia crispata</name>
    <name type="common">lettuce slug</name>
    <dbReference type="NCBI Taxonomy" id="231223"/>
    <lineage>
        <taxon>Eukaryota</taxon>
        <taxon>Metazoa</taxon>
        <taxon>Spiralia</taxon>
        <taxon>Lophotrochozoa</taxon>
        <taxon>Mollusca</taxon>
        <taxon>Gastropoda</taxon>
        <taxon>Heterobranchia</taxon>
        <taxon>Euthyneura</taxon>
        <taxon>Panpulmonata</taxon>
        <taxon>Sacoglossa</taxon>
        <taxon>Placobranchoidea</taxon>
        <taxon>Plakobranchidae</taxon>
        <taxon>Elysia</taxon>
    </lineage>
</organism>
<evidence type="ECO:0000313" key="2">
    <source>
        <dbReference type="EMBL" id="KAK3797277.1"/>
    </source>
</evidence>
<protein>
    <submittedName>
        <fullName evidence="2">Uncharacterized protein</fullName>
    </submittedName>
</protein>
<dbReference type="AlphaFoldDB" id="A0AAE1B2C9"/>
<evidence type="ECO:0000313" key="3">
    <source>
        <dbReference type="Proteomes" id="UP001283361"/>
    </source>
</evidence>